<feature type="domain" description="DUF362" evidence="2">
    <location>
        <begin position="82"/>
        <end position="294"/>
    </location>
</feature>
<reference evidence="3" key="1">
    <citation type="submission" date="2020-10" db="EMBL/GenBank/DDBJ databases">
        <authorList>
            <person name="Gilroy R."/>
        </authorList>
    </citation>
    <scope>NUCLEOTIDE SEQUENCE</scope>
    <source>
        <strain evidence="3">ChiSjej4B22-9803</strain>
    </source>
</reference>
<evidence type="ECO:0000313" key="4">
    <source>
        <dbReference type="Proteomes" id="UP000824111"/>
    </source>
</evidence>
<evidence type="ECO:0000259" key="2">
    <source>
        <dbReference type="Pfam" id="PF04015"/>
    </source>
</evidence>
<dbReference type="AlphaFoldDB" id="A0A9D1S6Q3"/>
<sequence>MMPIRFIAEGFQFTVEWAQDTQTVTIRVPADEQPGDTPTTAPSETETPSDADAPTVYMTTEITPEALVEIYNQLGFQAEGNVAVKMSTGEPPNSNYLRPELIKDLVQGVNGTIVECNTAYGGSRANTAMHYQVAEDHGFTEIADVDIMDENGSLEIPIANGTTIHENFVGANLANYDSLISLAHFKGHAMAGFGGAIKNMSIGIASAEGKSWIHSGGESMTSPWGGDQDKFCEAMAEATSGVVDYLDGKVVYINVMNNISIDCDCDGNPAEPDMHDVGILASYDPVALDQACIDIVYDTDRSQSGTLIDRIESRNGLHTLEHAEEIGLGSRTHNLVSIDE</sequence>
<dbReference type="InterPro" id="IPR007160">
    <property type="entry name" value="DUF362"/>
</dbReference>
<dbReference type="Gene3D" id="3.40.50.11440">
    <property type="match status" value="1"/>
</dbReference>
<organism evidence="3 4">
    <name type="scientific">Candidatus Avimonoglobus intestinipullorum</name>
    <dbReference type="NCBI Taxonomy" id="2840699"/>
    <lineage>
        <taxon>Bacteria</taxon>
        <taxon>Bacillati</taxon>
        <taxon>Bacillota</taxon>
        <taxon>Clostridia</taxon>
        <taxon>Eubacteriales</taxon>
        <taxon>Candidatus Avimonoglobus</taxon>
    </lineage>
</organism>
<feature type="region of interest" description="Disordered" evidence="1">
    <location>
        <begin position="27"/>
        <end position="53"/>
    </location>
</feature>
<accession>A0A9D1S6Q3</accession>
<dbReference type="EMBL" id="DVND01000107">
    <property type="protein sequence ID" value="HIU48503.1"/>
    <property type="molecule type" value="Genomic_DNA"/>
</dbReference>
<dbReference type="Proteomes" id="UP000824111">
    <property type="component" value="Unassembled WGS sequence"/>
</dbReference>
<dbReference type="Pfam" id="PF04015">
    <property type="entry name" value="DUF362"/>
    <property type="match status" value="1"/>
</dbReference>
<proteinExistence type="predicted"/>
<evidence type="ECO:0000313" key="3">
    <source>
        <dbReference type="EMBL" id="HIU48503.1"/>
    </source>
</evidence>
<evidence type="ECO:0000256" key="1">
    <source>
        <dbReference type="SAM" id="MobiDB-lite"/>
    </source>
</evidence>
<protein>
    <submittedName>
        <fullName evidence="3">DUF362 domain-containing protein</fullName>
    </submittedName>
</protein>
<comment type="caution">
    <text evidence="3">The sequence shown here is derived from an EMBL/GenBank/DDBJ whole genome shotgun (WGS) entry which is preliminary data.</text>
</comment>
<feature type="compositionally biased region" description="Low complexity" evidence="1">
    <location>
        <begin position="37"/>
        <end position="48"/>
    </location>
</feature>
<name>A0A9D1S6Q3_9FIRM</name>
<reference evidence="3" key="2">
    <citation type="journal article" date="2021" name="PeerJ">
        <title>Extensive microbial diversity within the chicken gut microbiome revealed by metagenomics and culture.</title>
        <authorList>
            <person name="Gilroy R."/>
            <person name="Ravi A."/>
            <person name="Getino M."/>
            <person name="Pursley I."/>
            <person name="Horton D.L."/>
            <person name="Alikhan N.F."/>
            <person name="Baker D."/>
            <person name="Gharbi K."/>
            <person name="Hall N."/>
            <person name="Watson M."/>
            <person name="Adriaenssens E.M."/>
            <person name="Foster-Nyarko E."/>
            <person name="Jarju S."/>
            <person name="Secka A."/>
            <person name="Antonio M."/>
            <person name="Oren A."/>
            <person name="Chaudhuri R.R."/>
            <person name="La Ragione R."/>
            <person name="Hildebrand F."/>
            <person name="Pallen M.J."/>
        </authorList>
    </citation>
    <scope>NUCLEOTIDE SEQUENCE</scope>
    <source>
        <strain evidence="3">ChiSjej4B22-9803</strain>
    </source>
</reference>
<gene>
    <name evidence="3" type="ORF">IAB04_04010</name>
</gene>